<protein>
    <submittedName>
        <fullName evidence="1">Uncharacterized protein</fullName>
    </submittedName>
</protein>
<feature type="non-terminal residue" evidence="1">
    <location>
        <position position="36"/>
    </location>
</feature>
<comment type="caution">
    <text evidence="1">The sequence shown here is derived from an EMBL/GenBank/DDBJ whole genome shotgun (WGS) entry which is preliminary data.</text>
</comment>
<evidence type="ECO:0000313" key="2">
    <source>
        <dbReference type="Proteomes" id="UP000676336"/>
    </source>
</evidence>
<organism evidence="1 2">
    <name type="scientific">Rotaria magnacalcarata</name>
    <dbReference type="NCBI Taxonomy" id="392030"/>
    <lineage>
        <taxon>Eukaryota</taxon>
        <taxon>Metazoa</taxon>
        <taxon>Spiralia</taxon>
        <taxon>Gnathifera</taxon>
        <taxon>Rotifera</taxon>
        <taxon>Eurotatoria</taxon>
        <taxon>Bdelloidea</taxon>
        <taxon>Philodinida</taxon>
        <taxon>Philodinidae</taxon>
        <taxon>Rotaria</taxon>
    </lineage>
</organism>
<gene>
    <name evidence="1" type="ORF">SMN809_LOCUS32935</name>
</gene>
<reference evidence="1" key="1">
    <citation type="submission" date="2021-02" db="EMBL/GenBank/DDBJ databases">
        <authorList>
            <person name="Nowell W R."/>
        </authorList>
    </citation>
    <scope>NUCLEOTIDE SEQUENCE</scope>
</reference>
<dbReference type="AlphaFoldDB" id="A0A8S2WRI1"/>
<name>A0A8S2WRI1_9BILA</name>
<proteinExistence type="predicted"/>
<sequence length="36" mass="4242">MCPVHASRTTAIDQILDDKSVFRKVWINRDEVKQIQ</sequence>
<dbReference type="Proteomes" id="UP000676336">
    <property type="component" value="Unassembled WGS sequence"/>
</dbReference>
<accession>A0A8S2WRI1</accession>
<evidence type="ECO:0000313" key="1">
    <source>
        <dbReference type="EMBL" id="CAF4455989.1"/>
    </source>
</evidence>
<dbReference type="EMBL" id="CAJOBI010070571">
    <property type="protein sequence ID" value="CAF4455989.1"/>
    <property type="molecule type" value="Genomic_DNA"/>
</dbReference>